<evidence type="ECO:0000256" key="1">
    <source>
        <dbReference type="SAM" id="Phobius"/>
    </source>
</evidence>
<evidence type="ECO:0000313" key="3">
    <source>
        <dbReference type="Proteomes" id="UP000063308"/>
    </source>
</evidence>
<proteinExistence type="predicted"/>
<reference evidence="2 3" key="1">
    <citation type="submission" date="2014-11" db="EMBL/GenBank/DDBJ databases">
        <title>Symbiosis island explosion on the genome of extra-slow-growing strains of soybean bradyrhizobia with massive insertion sequences.</title>
        <authorList>
            <person name="Iida T."/>
            <person name="Minamisawa K."/>
        </authorList>
    </citation>
    <scope>NUCLEOTIDE SEQUENCE [LARGE SCALE GENOMIC DNA]</scope>
    <source>
        <strain evidence="2 3">NK6</strain>
    </source>
</reference>
<gene>
    <name evidence="2" type="ORF">NK6_7617</name>
</gene>
<sequence>MKGIEMTAMMTILGPVLMGAAFGFLLQRGKVTNCNVIENQFRLRDFTVLKVMGTAIVVGGIGVLLLVDTGNTKYYVKDANMLAIALGAALFGIGMVVYGYCPGTALGAIATGSIHALVGALGMVAGAILYALSFDWLKAHVLNVWALGKVRLPDVTNIPDIIWFAALAVGAGLFFWWIESVEAEQKRM</sequence>
<organism evidence="2 3">
    <name type="scientific">Bradyrhizobium diazoefficiens</name>
    <dbReference type="NCBI Taxonomy" id="1355477"/>
    <lineage>
        <taxon>Bacteria</taxon>
        <taxon>Pseudomonadati</taxon>
        <taxon>Pseudomonadota</taxon>
        <taxon>Alphaproteobacteria</taxon>
        <taxon>Hyphomicrobiales</taxon>
        <taxon>Nitrobacteraceae</taxon>
        <taxon>Bradyrhizobium</taxon>
    </lineage>
</organism>
<feature type="transmembrane region" description="Helical" evidence="1">
    <location>
        <begin position="6"/>
        <end position="26"/>
    </location>
</feature>
<protein>
    <submittedName>
        <fullName evidence="2">Uncharacterized protein</fullName>
    </submittedName>
</protein>
<feature type="transmembrane region" description="Helical" evidence="1">
    <location>
        <begin position="113"/>
        <end position="132"/>
    </location>
</feature>
<dbReference type="AlphaFoldDB" id="A0A0E4FXA8"/>
<dbReference type="EMBL" id="AP014685">
    <property type="protein sequence ID" value="BAR60768.1"/>
    <property type="molecule type" value="Genomic_DNA"/>
</dbReference>
<feature type="transmembrane region" description="Helical" evidence="1">
    <location>
        <begin position="79"/>
        <end position="101"/>
    </location>
</feature>
<keyword evidence="1" id="KW-0812">Transmembrane</keyword>
<dbReference type="Pfam" id="PF04143">
    <property type="entry name" value="Sulf_transp"/>
    <property type="match status" value="1"/>
</dbReference>
<evidence type="ECO:0000313" key="2">
    <source>
        <dbReference type="EMBL" id="BAR60768.1"/>
    </source>
</evidence>
<dbReference type="Proteomes" id="UP000063308">
    <property type="component" value="Chromosome"/>
</dbReference>
<name>A0A0E4FXA8_9BRAD</name>
<keyword evidence="1" id="KW-1133">Transmembrane helix</keyword>
<feature type="transmembrane region" description="Helical" evidence="1">
    <location>
        <begin position="47"/>
        <end position="67"/>
    </location>
</feature>
<dbReference type="InterPro" id="IPR007272">
    <property type="entry name" value="Sulf_transp_TsuA/YedE"/>
</dbReference>
<feature type="transmembrane region" description="Helical" evidence="1">
    <location>
        <begin position="161"/>
        <end position="178"/>
    </location>
</feature>
<accession>A0A0E4FXA8</accession>
<keyword evidence="1" id="KW-0472">Membrane</keyword>